<feature type="compositionally biased region" description="Basic and acidic residues" evidence="1">
    <location>
        <begin position="48"/>
        <end position="57"/>
    </location>
</feature>
<evidence type="ECO:0000313" key="2">
    <source>
        <dbReference type="EMBL" id="MBC8576121.1"/>
    </source>
</evidence>
<keyword evidence="3" id="KW-1185">Reference proteome</keyword>
<protein>
    <recommendedName>
        <fullName evidence="4">Transposase</fullName>
    </recommendedName>
</protein>
<evidence type="ECO:0000256" key="1">
    <source>
        <dbReference type="SAM" id="MobiDB-lite"/>
    </source>
</evidence>
<dbReference type="RefSeq" id="WP_262399673.1">
    <property type="nucleotide sequence ID" value="NZ_JACRTB010000009.1"/>
</dbReference>
<dbReference type="Proteomes" id="UP000658131">
    <property type="component" value="Unassembled WGS sequence"/>
</dbReference>
<reference evidence="2 3" key="1">
    <citation type="submission" date="2020-08" db="EMBL/GenBank/DDBJ databases">
        <title>Genome public.</title>
        <authorList>
            <person name="Liu C."/>
            <person name="Sun Q."/>
        </authorList>
    </citation>
    <scope>NUCLEOTIDE SEQUENCE [LARGE SCALE GENOMIC DNA]</scope>
    <source>
        <strain evidence="2 3">BX1</strain>
    </source>
</reference>
<accession>A0ABR7NI90</accession>
<gene>
    <name evidence="2" type="ORF">H8717_06835</name>
</gene>
<proteinExistence type="predicted"/>
<organism evidence="2 3">
    <name type="scientific">Yanshouia hominis</name>
    <dbReference type="NCBI Taxonomy" id="2763673"/>
    <lineage>
        <taxon>Bacteria</taxon>
        <taxon>Bacillati</taxon>
        <taxon>Bacillota</taxon>
        <taxon>Clostridia</taxon>
        <taxon>Eubacteriales</taxon>
        <taxon>Oscillospiraceae</taxon>
        <taxon>Yanshouia</taxon>
    </lineage>
</organism>
<feature type="region of interest" description="Disordered" evidence="1">
    <location>
        <begin position="32"/>
        <end position="57"/>
    </location>
</feature>
<sequence length="111" mass="12842">MVTAAISEQKNVPGLWPKTNLESVFIYKINRRPSPSKRNSTRSKAQIKRREHEKSSVRAKTEHVFAVAKQQYQYRKAKMPSPLFCLFNFLFLRGPLGLDSMRCFLPLGKKS</sequence>
<evidence type="ECO:0008006" key="4">
    <source>
        <dbReference type="Google" id="ProtNLM"/>
    </source>
</evidence>
<feature type="compositionally biased region" description="Basic residues" evidence="1">
    <location>
        <begin position="32"/>
        <end position="47"/>
    </location>
</feature>
<name>A0ABR7NI90_9FIRM</name>
<dbReference type="EMBL" id="JACRTB010000009">
    <property type="protein sequence ID" value="MBC8576121.1"/>
    <property type="molecule type" value="Genomic_DNA"/>
</dbReference>
<evidence type="ECO:0000313" key="3">
    <source>
        <dbReference type="Proteomes" id="UP000658131"/>
    </source>
</evidence>
<comment type="caution">
    <text evidence="2">The sequence shown here is derived from an EMBL/GenBank/DDBJ whole genome shotgun (WGS) entry which is preliminary data.</text>
</comment>